<proteinExistence type="predicted"/>
<organism evidence="3 4">
    <name type="scientific">Trypanosoma cruzi</name>
    <dbReference type="NCBI Taxonomy" id="5693"/>
    <lineage>
        <taxon>Eukaryota</taxon>
        <taxon>Discoba</taxon>
        <taxon>Euglenozoa</taxon>
        <taxon>Kinetoplastea</taxon>
        <taxon>Metakinetoplastina</taxon>
        <taxon>Trypanosomatida</taxon>
        <taxon>Trypanosomatidae</taxon>
        <taxon>Trypanosoma</taxon>
        <taxon>Schizotrypanum</taxon>
    </lineage>
</organism>
<dbReference type="EMBL" id="PRFC01000132">
    <property type="protein sequence ID" value="PWV05390.1"/>
    <property type="molecule type" value="Genomic_DNA"/>
</dbReference>
<feature type="compositionally biased region" description="Low complexity" evidence="1">
    <location>
        <begin position="98"/>
        <end position="119"/>
    </location>
</feature>
<dbReference type="VEuPathDB" id="TriTrypDB:Tc_MARK_7042"/>
<feature type="compositionally biased region" description="Polar residues" evidence="1">
    <location>
        <begin position="294"/>
        <end position="324"/>
    </location>
</feature>
<feature type="chain" id="PRO_5030058795" evidence="2">
    <location>
        <begin position="28"/>
        <end position="347"/>
    </location>
</feature>
<keyword evidence="2" id="KW-0732">Signal</keyword>
<name>A0A2V2W9Y1_TRYCR</name>
<dbReference type="VEuPathDB" id="TriTrypDB:C4B63_33g309"/>
<dbReference type="VEuPathDB" id="TriTrypDB:TcBrA4_0172230"/>
<feature type="compositionally biased region" description="Basic and acidic residues" evidence="1">
    <location>
        <begin position="283"/>
        <end position="293"/>
    </location>
</feature>
<dbReference type="VEuPathDB" id="TriTrypDB:ECC02_009881"/>
<reference evidence="3 4" key="1">
    <citation type="journal article" date="2018" name="Microb. Genom.">
        <title>Expanding an expanded genome: long-read sequencing of Trypanosoma cruzi.</title>
        <authorList>
            <person name="Berna L."/>
            <person name="Rodriguez M."/>
            <person name="Chiribao M.L."/>
            <person name="Parodi-Talice A."/>
            <person name="Pita S."/>
            <person name="Rijo G."/>
            <person name="Alvarez-Valin F."/>
            <person name="Robello C."/>
        </authorList>
    </citation>
    <scope>NUCLEOTIDE SEQUENCE [LARGE SCALE GENOMIC DNA]</scope>
    <source>
        <strain evidence="3 4">TCC</strain>
    </source>
</reference>
<protein>
    <submittedName>
        <fullName evidence="3">Mucin-associated surface protein (MASP)</fullName>
    </submittedName>
</protein>
<dbReference type="VEuPathDB" id="TriTrypDB:TcCLB.507959.280"/>
<feature type="compositionally biased region" description="Polar residues" evidence="1">
    <location>
        <begin position="272"/>
        <end position="281"/>
    </location>
</feature>
<feature type="compositionally biased region" description="Low complexity" evidence="1">
    <location>
        <begin position="242"/>
        <end position="265"/>
    </location>
</feature>
<evidence type="ECO:0000313" key="4">
    <source>
        <dbReference type="Proteomes" id="UP000246078"/>
    </source>
</evidence>
<feature type="region of interest" description="Disordered" evidence="1">
    <location>
        <begin position="87"/>
        <end position="324"/>
    </location>
</feature>
<feature type="compositionally biased region" description="Polar residues" evidence="1">
    <location>
        <begin position="211"/>
        <end position="220"/>
    </location>
</feature>
<dbReference type="VEuPathDB" id="TriTrypDB:TcCLB.510457.10"/>
<dbReference type="VEuPathDB" id="TriTrypDB:C3747_132g148"/>
<gene>
    <name evidence="3" type="ORF">C3747_132g148</name>
</gene>
<dbReference type="VEuPathDB" id="TriTrypDB:TcCL_Unassigned01615"/>
<dbReference type="AlphaFoldDB" id="A0A2V2W9Y1"/>
<evidence type="ECO:0000256" key="2">
    <source>
        <dbReference type="SAM" id="SignalP"/>
    </source>
</evidence>
<dbReference type="VEuPathDB" id="TriTrypDB:TcG_09111"/>
<sequence length="347" mass="36115">MAMMMAGRVLLVCALCVLWCVAGGGFGEEDTQDEFCNNTYLGVLTLLANETDKELAEKYCKNTDYETNCVNTLKKNIAVALENEKKMKDNAAEREPSVAHGAGSSVGSPTTTSSTTVGADNAGISSPLPLSLKVEGGVDTNVHSPAGGDGHQPHSDDVRTEEEQRNHSEAEGSNQHSVGVQGKTIHNKDEKTPQTGLKSTEAREGADGAPATSQDQTNTTESHEDKSRRVAAPDTTPALNTSSGSNQEQKSQSSSPSGSETTGSSDNKGTEKNSQNAQISDAQLKDEEQHHESTAGNEEGTTVESAAVQSNTTKPADSDSSTAVSHTTSPLLLLIVVACAAAAVVAA</sequence>
<feature type="signal peptide" evidence="2">
    <location>
        <begin position="1"/>
        <end position="27"/>
    </location>
</feature>
<dbReference type="Proteomes" id="UP000246078">
    <property type="component" value="Unassembled WGS sequence"/>
</dbReference>
<feature type="compositionally biased region" description="Basic and acidic residues" evidence="1">
    <location>
        <begin position="151"/>
        <end position="170"/>
    </location>
</feature>
<dbReference type="VEuPathDB" id="TriTrypDB:TCSYLVIO_002212"/>
<dbReference type="VEuPathDB" id="TriTrypDB:TcCLB.508221.580"/>
<dbReference type="VEuPathDB" id="TriTrypDB:TcYC6_0159550"/>
<evidence type="ECO:0000256" key="1">
    <source>
        <dbReference type="SAM" id="MobiDB-lite"/>
    </source>
</evidence>
<dbReference type="VEuPathDB" id="TriTrypDB:BCY84_04324"/>
<comment type="caution">
    <text evidence="3">The sequence shown here is derived from an EMBL/GenBank/DDBJ whole genome shotgun (WGS) entry which is preliminary data.</text>
</comment>
<accession>A0A2V2W9Y1</accession>
<feature type="compositionally biased region" description="Basic and acidic residues" evidence="1">
    <location>
        <begin position="87"/>
        <end position="97"/>
    </location>
</feature>
<evidence type="ECO:0000313" key="3">
    <source>
        <dbReference type="EMBL" id="PWV05390.1"/>
    </source>
</evidence>